<dbReference type="KEGG" id="ngf:FRF71_03425"/>
<accession>A0A5B8S166</accession>
<protein>
    <submittedName>
        <fullName evidence="1">NADH:ubiquinone oxidoreductase subunit NDUFA12</fullName>
    </submittedName>
</protein>
<dbReference type="AlphaFoldDB" id="A0A5B8S166"/>
<dbReference type="Proteomes" id="UP000321172">
    <property type="component" value="Chromosome"/>
</dbReference>
<proteinExistence type="predicted"/>
<dbReference type="EMBL" id="CP042345">
    <property type="protein sequence ID" value="QEA15266.1"/>
    <property type="molecule type" value="Genomic_DNA"/>
</dbReference>
<dbReference type="GO" id="GO:0045271">
    <property type="term" value="C:respiratory chain complex I"/>
    <property type="evidence" value="ECO:0007669"/>
    <property type="project" value="InterPro"/>
</dbReference>
<dbReference type="GO" id="GO:0006979">
    <property type="term" value="P:response to oxidative stress"/>
    <property type="evidence" value="ECO:0007669"/>
    <property type="project" value="TreeGrafter"/>
</dbReference>
<dbReference type="NCBIfam" id="NF006040">
    <property type="entry name" value="PRK08183.1"/>
    <property type="match status" value="1"/>
</dbReference>
<dbReference type="Pfam" id="PF05071">
    <property type="entry name" value="NDUFA12"/>
    <property type="match status" value="1"/>
</dbReference>
<dbReference type="OrthoDB" id="9795340at2"/>
<dbReference type="InterPro" id="IPR007763">
    <property type="entry name" value="NDUFA12"/>
</dbReference>
<evidence type="ECO:0000313" key="2">
    <source>
        <dbReference type="Proteomes" id="UP000321172"/>
    </source>
</evidence>
<gene>
    <name evidence="1" type="ORF">FRF71_03425</name>
</gene>
<keyword evidence="2" id="KW-1185">Reference proteome</keyword>
<dbReference type="PANTHER" id="PTHR12910">
    <property type="entry name" value="NADH-UBIQUINONE OXIDOREDUCTASE SUBUNIT B17.2"/>
    <property type="match status" value="1"/>
</dbReference>
<evidence type="ECO:0000313" key="1">
    <source>
        <dbReference type="EMBL" id="QEA15266.1"/>
    </source>
</evidence>
<sequence length="136" mass="15103">MGILGKIFTWWDGATIGTLFNSALTGEHVGTDAQGNRYYRSKKVRKDGPFAGTERRWVIYNGANDASRVPSEWHGWLHHSYDGVPESHLPPPRIWEVDYTPNATGTVQAYRPQGALERGGKRAAATGDYEAWSPDA</sequence>
<dbReference type="RefSeq" id="WP_147089246.1">
    <property type="nucleotide sequence ID" value="NZ_BAABJD010000001.1"/>
</dbReference>
<organism evidence="1 2">
    <name type="scientific">Novosphingobium ginsenosidimutans</name>
    <dbReference type="NCBI Taxonomy" id="1176536"/>
    <lineage>
        <taxon>Bacteria</taxon>
        <taxon>Pseudomonadati</taxon>
        <taxon>Pseudomonadota</taxon>
        <taxon>Alphaproteobacteria</taxon>
        <taxon>Sphingomonadales</taxon>
        <taxon>Sphingomonadaceae</taxon>
        <taxon>Novosphingobium</taxon>
    </lineage>
</organism>
<name>A0A5B8S166_9SPHN</name>
<dbReference type="PANTHER" id="PTHR12910:SF2">
    <property type="entry name" value="NADH DEHYDROGENASE [UBIQUINONE] 1 ALPHA SUBCOMPLEX SUBUNIT 12"/>
    <property type="match status" value="1"/>
</dbReference>
<keyword evidence="1" id="KW-0830">Ubiquinone</keyword>
<reference evidence="1 2" key="1">
    <citation type="journal article" date="2013" name="J. Microbiol. Biotechnol.">
        <title>Novosphingobium ginsenosidimutans sp. nov., with the ability to convert ginsenoside.</title>
        <authorList>
            <person name="Kim J.K."/>
            <person name="He D."/>
            <person name="Liu Q.M."/>
            <person name="Park H.Y."/>
            <person name="Jung M.S."/>
            <person name="Yoon M.H."/>
            <person name="Kim S.C."/>
            <person name="Im W.T."/>
        </authorList>
    </citation>
    <scope>NUCLEOTIDE SEQUENCE [LARGE SCALE GENOMIC DNA]</scope>
    <source>
        <strain evidence="1 2">FW-6</strain>
    </source>
</reference>